<name>A0A5B7X304_9FLAO</name>
<evidence type="ECO:0000313" key="2">
    <source>
        <dbReference type="Proteomes" id="UP000309016"/>
    </source>
</evidence>
<sequence length="405" mass="46601">MKMIDRYYRGLLMLFLTALLQGCIEPYDFEAESYENIMVVEANITDEFKRQEVLLTRSFMVGYDTPMPQSASVWVYDDSGNSYLFREVEPGRYLSLEEFAAVPNRNYRLHITTTTGRYESHPTTLEESSPIDDLYARRTTFNGDDGVALLIDNYNPEDAATYFRYKYEETYKIISRYFHDFDMVYEDGQFREVPKTKEERICYNTVPSNDIILAATTSLQENNLEGFLVRFIDSRNPIGSRRYSILLEQQALSPEAFTYYETLKKLSGSDNVFSQNQPGFVTGNIYKVNDPEEMVVGMFNVSSVSSKRIYFNYSDFYGPEYDRPHFTDDCDISTPPINPQEAADNVIAFLELGWIKYLGLSHLAGEETGVIGAIDDVGPYMFVNAECVDCTLLGTNEVPDFWEEE</sequence>
<dbReference type="Proteomes" id="UP000309016">
    <property type="component" value="Chromosome"/>
</dbReference>
<dbReference type="AlphaFoldDB" id="A0A5B7X304"/>
<protein>
    <submittedName>
        <fullName evidence="1">DUF4249 domain-containing protein</fullName>
    </submittedName>
</protein>
<dbReference type="PROSITE" id="PS51257">
    <property type="entry name" value="PROKAR_LIPOPROTEIN"/>
    <property type="match status" value="1"/>
</dbReference>
<dbReference type="KEGG" id="afla:FHG64_06105"/>
<accession>A0A5B7X304</accession>
<dbReference type="EMBL" id="CP040812">
    <property type="protein sequence ID" value="QCY69013.1"/>
    <property type="molecule type" value="Genomic_DNA"/>
</dbReference>
<reference evidence="1 2" key="1">
    <citation type="submission" date="2019-06" db="EMBL/GenBank/DDBJ databases">
        <title>Complete genome sequence of Antarcticibacterium flavum KCTC 52984T from an Antarctic marine sediment.</title>
        <authorList>
            <person name="Lee Y.M."/>
            <person name="Shin S.C."/>
        </authorList>
    </citation>
    <scope>NUCLEOTIDE SEQUENCE [LARGE SCALE GENOMIC DNA]</scope>
    <source>
        <strain evidence="1 2">KCTC 52984</strain>
    </source>
</reference>
<evidence type="ECO:0000313" key="1">
    <source>
        <dbReference type="EMBL" id="QCY69013.1"/>
    </source>
</evidence>
<dbReference type="Pfam" id="PF14054">
    <property type="entry name" value="DUF4249"/>
    <property type="match status" value="1"/>
</dbReference>
<gene>
    <name evidence="1" type="ORF">FHG64_06105</name>
</gene>
<organism evidence="1 2">
    <name type="scientific">Antarcticibacterium flavum</name>
    <dbReference type="NCBI Taxonomy" id="2058175"/>
    <lineage>
        <taxon>Bacteria</taxon>
        <taxon>Pseudomonadati</taxon>
        <taxon>Bacteroidota</taxon>
        <taxon>Flavobacteriia</taxon>
        <taxon>Flavobacteriales</taxon>
        <taxon>Flavobacteriaceae</taxon>
        <taxon>Antarcticibacterium</taxon>
    </lineage>
</organism>
<proteinExistence type="predicted"/>
<dbReference type="OrthoDB" id="1062680at2"/>
<dbReference type="InterPro" id="IPR025345">
    <property type="entry name" value="DUF4249"/>
</dbReference>
<keyword evidence="2" id="KW-1185">Reference proteome</keyword>